<dbReference type="PANTHER" id="PTHR43215:SF14">
    <property type="entry name" value="RADIAL SPOKE HEAD 1 HOMOLOG"/>
    <property type="match status" value="1"/>
</dbReference>
<evidence type="ECO:0000256" key="1">
    <source>
        <dbReference type="ARBA" id="ARBA00022737"/>
    </source>
</evidence>
<dbReference type="SUPFAM" id="SSF82185">
    <property type="entry name" value="Histone H3 K4-specific methyltransferase SET7/9 N-terminal domain"/>
    <property type="match status" value="2"/>
</dbReference>
<dbReference type="Gene3D" id="2.20.110.10">
    <property type="entry name" value="Histone H3 K4-specific methyltransferase SET7/9 N-terminal domain"/>
    <property type="match status" value="3"/>
</dbReference>
<evidence type="ECO:0000313" key="3">
    <source>
        <dbReference type="Proteomes" id="UP000311919"/>
    </source>
</evidence>
<gene>
    <name evidence="2" type="ORF">EWB00_007202</name>
</gene>
<dbReference type="SMART" id="SM00698">
    <property type="entry name" value="MORN"/>
    <property type="match status" value="7"/>
</dbReference>
<protein>
    <submittedName>
        <fullName evidence="2">MORN repeat-containing protein isoform 2</fullName>
    </submittedName>
</protein>
<comment type="caution">
    <text evidence="2">The sequence shown here is derived from an EMBL/GenBank/DDBJ whole genome shotgun (WGS) entry which is preliminary data.</text>
</comment>
<accession>A0A4Z2CVE2</accession>
<sequence length="526" mass="60319">MSTGFYTGQTYMDKRNGIGTYFYRNGYYRYDGEWMNSKKWGNGRFSMKDGSIYEGSFIDGEICGKGRRFYAISKSEYTGHFMFGERHGYGLMVYGDGSTYKGDWCHNLQQGNGEYIDANKCKYVGEFFQNKKSGPGCLYSHTFSYTGYWRNDIYDGSGILKMMHETTYEGEFKNGKPNGQGKLTRRSSLLPSYEGLWKDGLPCQLAHHMKLSIEAEKDHSKNNTSYLVEYRNSPVMENNYKFASFSVMEIPSNELETKCSIDICVYSDTNRILIEESNRPLALWVGKICKDNVQSQIPVDLQMSVETPFLLSLKKKGNLTMETPFGFNIYPIGSVTLVSSKTMLDEGDSLIHPSGGNNEYDQINLTLNEEVNPVVINQENNNSIENATEQLVNNVFVYKQSTNRGFITYFIRKSLLNNENLNELNQIEQESDIDSKLTFIISKHESIIDLLKIEKSIHLLEEFTQSLNFNQLQMGEQLVLVVEDITPQNEQDSEEEFHVNAIPDHILKTPERLSPLFIKLNYNSKE</sequence>
<dbReference type="GO" id="GO:0005829">
    <property type="term" value="C:cytosol"/>
    <property type="evidence" value="ECO:0007669"/>
    <property type="project" value="TreeGrafter"/>
</dbReference>
<keyword evidence="1" id="KW-0677">Repeat</keyword>
<reference evidence="2 3" key="1">
    <citation type="submission" date="2019-03" db="EMBL/GenBank/DDBJ databases">
        <title>An improved genome assembly of the fluke Schistosoma japonicum.</title>
        <authorList>
            <person name="Hu W."/>
            <person name="Luo F."/>
            <person name="Yin M."/>
            <person name="Mo X."/>
            <person name="Sun C."/>
            <person name="Wu Q."/>
            <person name="Zhu B."/>
            <person name="Xiang M."/>
            <person name="Wang J."/>
            <person name="Wang Y."/>
            <person name="Zhang T."/>
            <person name="Xu B."/>
            <person name="Zheng H."/>
            <person name="Feng Z."/>
        </authorList>
    </citation>
    <scope>NUCLEOTIDE SEQUENCE [LARGE SCALE GENOMIC DNA]</scope>
    <source>
        <strain evidence="2">HuSjv2</strain>
        <tissue evidence="2">Worms</tissue>
    </source>
</reference>
<dbReference type="EMBL" id="SKCS01000412">
    <property type="protein sequence ID" value="TNN08242.1"/>
    <property type="molecule type" value="Genomic_DNA"/>
</dbReference>
<dbReference type="OrthoDB" id="423343at2759"/>
<dbReference type="STRING" id="6182.A0A4Z2CVE2"/>
<dbReference type="PANTHER" id="PTHR43215">
    <property type="entry name" value="RADIAL SPOKE HEAD 1 HOMOLOG"/>
    <property type="match status" value="1"/>
</dbReference>
<dbReference type="Proteomes" id="UP000311919">
    <property type="component" value="Unassembled WGS sequence"/>
</dbReference>
<organism evidence="2 3">
    <name type="scientific">Schistosoma japonicum</name>
    <name type="common">Blood fluke</name>
    <dbReference type="NCBI Taxonomy" id="6182"/>
    <lineage>
        <taxon>Eukaryota</taxon>
        <taxon>Metazoa</taxon>
        <taxon>Spiralia</taxon>
        <taxon>Lophotrochozoa</taxon>
        <taxon>Platyhelminthes</taxon>
        <taxon>Trematoda</taxon>
        <taxon>Digenea</taxon>
        <taxon>Strigeidida</taxon>
        <taxon>Schistosomatoidea</taxon>
        <taxon>Schistosomatidae</taxon>
        <taxon>Schistosoma</taxon>
    </lineage>
</organism>
<name>A0A4Z2CVE2_SCHJA</name>
<proteinExistence type="predicted"/>
<dbReference type="InterPro" id="IPR003409">
    <property type="entry name" value="MORN"/>
</dbReference>
<dbReference type="AlphaFoldDB" id="A0A4Z2CVE2"/>
<evidence type="ECO:0000313" key="2">
    <source>
        <dbReference type="EMBL" id="TNN08242.1"/>
    </source>
</evidence>
<keyword evidence="3" id="KW-1185">Reference proteome</keyword>
<dbReference type="Pfam" id="PF02493">
    <property type="entry name" value="MORN"/>
    <property type="match status" value="9"/>
</dbReference>